<evidence type="ECO:0000256" key="6">
    <source>
        <dbReference type="ARBA" id="ARBA00023163"/>
    </source>
</evidence>
<keyword evidence="7" id="KW-0539">Nucleus</keyword>
<dbReference type="InterPro" id="IPR015943">
    <property type="entry name" value="WD40/YVTN_repeat-like_dom_sf"/>
</dbReference>
<dbReference type="InterPro" id="IPR053826">
    <property type="entry name" value="WDR75"/>
</dbReference>
<organism evidence="9 10">
    <name type="scientific">Hypothenemus hampei</name>
    <name type="common">Coffee berry borer</name>
    <dbReference type="NCBI Taxonomy" id="57062"/>
    <lineage>
        <taxon>Eukaryota</taxon>
        <taxon>Metazoa</taxon>
        <taxon>Ecdysozoa</taxon>
        <taxon>Arthropoda</taxon>
        <taxon>Hexapoda</taxon>
        <taxon>Insecta</taxon>
        <taxon>Pterygota</taxon>
        <taxon>Neoptera</taxon>
        <taxon>Endopterygota</taxon>
        <taxon>Coleoptera</taxon>
        <taxon>Polyphaga</taxon>
        <taxon>Cucujiformia</taxon>
        <taxon>Curculionidae</taxon>
        <taxon>Scolytinae</taxon>
        <taxon>Hypothenemus</taxon>
    </lineage>
</organism>
<dbReference type="EMBL" id="JBDJPC010000001">
    <property type="protein sequence ID" value="KAL1517211.1"/>
    <property type="molecule type" value="Genomic_DNA"/>
</dbReference>
<keyword evidence="3" id="KW-0698">rRNA processing</keyword>
<evidence type="ECO:0000313" key="9">
    <source>
        <dbReference type="EMBL" id="KAL1517211.1"/>
    </source>
</evidence>
<dbReference type="SUPFAM" id="SSF50978">
    <property type="entry name" value="WD40 repeat-like"/>
    <property type="match status" value="3"/>
</dbReference>
<keyword evidence="4" id="KW-0853">WD repeat</keyword>
<gene>
    <name evidence="9" type="ORF">ABEB36_001005</name>
</gene>
<evidence type="ECO:0000256" key="4">
    <source>
        <dbReference type="ARBA" id="ARBA00022574"/>
    </source>
</evidence>
<comment type="caution">
    <text evidence="9">The sequence shown here is derived from an EMBL/GenBank/DDBJ whole genome shotgun (WGS) entry which is preliminary data.</text>
</comment>
<dbReference type="Proteomes" id="UP001566132">
    <property type="component" value="Unassembled WGS sequence"/>
</dbReference>
<evidence type="ECO:0000256" key="7">
    <source>
        <dbReference type="ARBA" id="ARBA00023242"/>
    </source>
</evidence>
<proteinExistence type="predicted"/>
<evidence type="ECO:0000256" key="2">
    <source>
        <dbReference type="ARBA" id="ARBA00022517"/>
    </source>
</evidence>
<dbReference type="Pfam" id="PF23769">
    <property type="entry name" value="Beta-prop_WDR75_2nd"/>
    <property type="match status" value="1"/>
</dbReference>
<keyword evidence="6" id="KW-0804">Transcription</keyword>
<evidence type="ECO:0000259" key="8">
    <source>
        <dbReference type="Pfam" id="PF23769"/>
    </source>
</evidence>
<dbReference type="InterPro" id="IPR036322">
    <property type="entry name" value="WD40_repeat_dom_sf"/>
</dbReference>
<dbReference type="SMART" id="SM00320">
    <property type="entry name" value="WD40"/>
    <property type="match status" value="7"/>
</dbReference>
<accession>A0ABD1FGG9</accession>
<evidence type="ECO:0000256" key="5">
    <source>
        <dbReference type="ARBA" id="ARBA00022737"/>
    </source>
</evidence>
<evidence type="ECO:0000256" key="1">
    <source>
        <dbReference type="ARBA" id="ARBA00004604"/>
    </source>
</evidence>
<dbReference type="InterPro" id="IPR057644">
    <property type="entry name" value="Beta-prop_WDR75_2nd"/>
</dbReference>
<keyword evidence="10" id="KW-1185">Reference proteome</keyword>
<dbReference type="PANTHER" id="PTHR44215:SF1">
    <property type="entry name" value="WD REPEAT-CONTAINING PROTEIN 75"/>
    <property type="match status" value="1"/>
</dbReference>
<dbReference type="InterPro" id="IPR001680">
    <property type="entry name" value="WD40_rpt"/>
</dbReference>
<keyword evidence="2" id="KW-0690">Ribosome biogenesis</keyword>
<keyword evidence="5" id="KW-0677">Repeat</keyword>
<name>A0ABD1FGG9_HYPHA</name>
<dbReference type="PANTHER" id="PTHR44215">
    <property type="entry name" value="WD REPEAT-CONTAINING PROTEIN 75"/>
    <property type="match status" value="1"/>
</dbReference>
<comment type="subcellular location">
    <subcellularLocation>
        <location evidence="1">Nucleus</location>
        <location evidence="1">Nucleolus</location>
    </subcellularLocation>
</comment>
<dbReference type="GO" id="GO:0006364">
    <property type="term" value="P:rRNA processing"/>
    <property type="evidence" value="ECO:0007669"/>
    <property type="project" value="UniProtKB-KW"/>
</dbReference>
<dbReference type="Gene3D" id="2.130.10.10">
    <property type="entry name" value="YVTN repeat-like/Quinoprotein amine dehydrogenase"/>
    <property type="match status" value="2"/>
</dbReference>
<dbReference type="AlphaFoldDB" id="A0ABD1FGG9"/>
<protein>
    <recommendedName>
        <fullName evidence="8">WD repeat-containing protein 75 second beta-propeller domain-containing protein</fullName>
    </recommendedName>
</protein>
<dbReference type="Pfam" id="PF23869">
    <property type="entry name" value="Beta-prop_WDR75_1st"/>
    <property type="match status" value="1"/>
</dbReference>
<dbReference type="GO" id="GO:0005730">
    <property type="term" value="C:nucleolus"/>
    <property type="evidence" value="ECO:0007669"/>
    <property type="project" value="UniProtKB-SubCell"/>
</dbReference>
<feature type="domain" description="WD repeat-containing protein 75 second beta-propeller" evidence="8">
    <location>
        <begin position="327"/>
        <end position="652"/>
    </location>
</feature>
<evidence type="ECO:0000313" key="10">
    <source>
        <dbReference type="Proteomes" id="UP001566132"/>
    </source>
</evidence>
<reference evidence="9 10" key="1">
    <citation type="submission" date="2024-05" db="EMBL/GenBank/DDBJ databases">
        <title>Genetic variation in Jamaican populations of the coffee berry borer (Hypothenemus hampei).</title>
        <authorList>
            <person name="Errbii M."/>
            <person name="Myrie A."/>
        </authorList>
    </citation>
    <scope>NUCLEOTIDE SEQUENCE [LARGE SCALE GENOMIC DNA]</scope>
    <source>
        <strain evidence="9">JA-Hopewell-2020-01-JO</strain>
        <tissue evidence="9">Whole body</tissue>
    </source>
</reference>
<sequence length="745" mass="84213">MDISVSFVAGASIVKLKPVFSSNGENIFVSFNKSVHQYNTKTSKLVYQYQGWDSEIIGLNFILTDNVECLAGCSSTGQVIVYKLSNKMKLFEMKIPKNHVQAFHLINYSLTGGLQALIVYTTKNKRVAFALINSKTIESQKVLLKIPKRHWAMDISGNKKILAIVSGYCVNFINLQTHAVSSYKMAKDNRTFTCVSCHPCEEMILTGDDTGRIVLWQNLFSKKTQAVYHWHTLPVQCMAFSTFGSYFYSGANEAVLVKWQIDNPKVKQFLPRLPAGIVQLAVSDNNAFVAVATSDNAVRIVDSRMIQAGVIQHMVLGNQLECGICYDHVSKSLVMNGNVGCVQFYSPDDMSLLYNVDIVNQNKLSEERDCKLENTDVKKIALSQNGEWLSTVEERLENDLCKELRLKFWFLNTKKQSYELNTSIEFPHESPITSMAFQPSSQDFKCITVSDDKTFKIWQKFLIESVNNKGPVWKCSSRGTFRDIPCRGLSFSTDGSLFAIAFNAILSIWASENCELKSTLVHSEFKEKIKCIQFGQGNQCHFVVTASKSQLSVWNILTLTMSWIVNIENMSFLVADPLSTHMLIICNGKKHGKYLNKLYVFEPSASTLLFSSDNLLGNGDKIVAASFVPSSCSYDTRLKWFERANLYFITAKSELYRFSKSEEPYKHYVAEDLSEEMSVFSKIKPQIQSSNVKKTVHKHMFTQMGGYKSYREYLEAPLETLPPVSFLASSLLESLVLQRENTNSL</sequence>
<evidence type="ECO:0000256" key="3">
    <source>
        <dbReference type="ARBA" id="ARBA00022552"/>
    </source>
</evidence>